<dbReference type="UniPathway" id="UPA00378"/>
<dbReference type="PANTHER" id="PTHR16433:SF0">
    <property type="entry name" value="DOLICHOL-PHOSPHATE MANNOSYLTRANSFERASE SUBUNIT 3"/>
    <property type="match status" value="1"/>
</dbReference>
<accession>A0A2G5U525</accession>
<proteinExistence type="inferred from homology"/>
<dbReference type="OrthoDB" id="2014333at2759"/>
<dbReference type="AlphaFoldDB" id="A0A2G5U525"/>
<dbReference type="GO" id="GO:0006506">
    <property type="term" value="P:GPI anchor biosynthetic process"/>
    <property type="evidence" value="ECO:0007669"/>
    <property type="project" value="TreeGrafter"/>
</dbReference>
<keyword evidence="9" id="KW-1185">Reference proteome</keyword>
<evidence type="ECO:0000256" key="6">
    <source>
        <dbReference type="ARBA" id="ARBA00023136"/>
    </source>
</evidence>
<evidence type="ECO:0000313" key="9">
    <source>
        <dbReference type="Proteomes" id="UP000230233"/>
    </source>
</evidence>
<comment type="similarity">
    <text evidence="2 7">Belongs to the DPM3 family.</text>
</comment>
<gene>
    <name evidence="8" type="primary">Cni-dpm-3</name>
    <name evidence="8" type="synonym">Cnig_chr_IV.g14226</name>
    <name evidence="8" type="ORF">B9Z55_014226</name>
</gene>
<evidence type="ECO:0000313" key="8">
    <source>
        <dbReference type="EMBL" id="PIC34628.1"/>
    </source>
</evidence>
<dbReference type="GO" id="GO:0005789">
    <property type="term" value="C:endoplasmic reticulum membrane"/>
    <property type="evidence" value="ECO:0007669"/>
    <property type="project" value="UniProtKB-SubCell"/>
</dbReference>
<comment type="caution">
    <text evidence="8">The sequence shown here is derived from an EMBL/GenBank/DDBJ whole genome shotgun (WGS) entry which is preliminary data.</text>
</comment>
<evidence type="ECO:0000256" key="1">
    <source>
        <dbReference type="ARBA" id="ARBA00004477"/>
    </source>
</evidence>
<keyword evidence="5 7" id="KW-1133">Transmembrane helix</keyword>
<dbReference type="Proteomes" id="UP000230233">
    <property type="component" value="Chromosome IV"/>
</dbReference>
<dbReference type="InterPro" id="IPR013174">
    <property type="entry name" value="DPM3"/>
</dbReference>
<evidence type="ECO:0000256" key="2">
    <source>
        <dbReference type="ARBA" id="ARBA00010430"/>
    </source>
</evidence>
<dbReference type="EMBL" id="PDUG01000004">
    <property type="protein sequence ID" value="PIC34628.1"/>
    <property type="molecule type" value="Genomic_DNA"/>
</dbReference>
<keyword evidence="4 7" id="KW-0256">Endoplasmic reticulum</keyword>
<comment type="function">
    <text evidence="7">Stabilizer subunit of the dolichol-phosphate mannose (DPM) synthase complex; tethers catalytic subunit to the ER.</text>
</comment>
<protein>
    <recommendedName>
        <fullName evidence="7">Dolichol-phosphate mannosyltransferase subunit 3</fullName>
    </recommendedName>
</protein>
<sequence length="96" mass="10846">MASQLIIYSAHVVLFVLVWLLAYTEVVPVLSYLPECAHCLVYYAPFFAVFFLGIYAAFNVIYGVATFNDCAEAKVELLREIKQAKAELKDKGIIDY</sequence>
<reference evidence="9" key="1">
    <citation type="submission" date="2017-10" db="EMBL/GenBank/DDBJ databases">
        <title>Rapid genome shrinkage in a self-fertile nematode reveals novel sperm competition proteins.</title>
        <authorList>
            <person name="Yin D."/>
            <person name="Schwarz E.M."/>
            <person name="Thomas C.G."/>
            <person name="Felde R.L."/>
            <person name="Korf I.F."/>
            <person name="Cutter A.D."/>
            <person name="Schartner C.M."/>
            <person name="Ralston E.J."/>
            <person name="Meyer B.J."/>
            <person name="Haag E.S."/>
        </authorList>
    </citation>
    <scope>NUCLEOTIDE SEQUENCE [LARGE SCALE GENOMIC DNA]</scope>
    <source>
        <strain evidence="9">JU1422</strain>
    </source>
</reference>
<comment type="subunit">
    <text evidence="7">Component of the dolichol-phosphate mannose (DPM) synthase complex.</text>
</comment>
<comment type="pathway">
    <text evidence="7">Protein modification; protein glycosylation.</text>
</comment>
<evidence type="ECO:0000256" key="3">
    <source>
        <dbReference type="ARBA" id="ARBA00022692"/>
    </source>
</evidence>
<dbReference type="PANTHER" id="PTHR16433">
    <property type="entry name" value="DOLICHOL-PHOSPHATE MANNOSYLTRANSFERASE SUBUNIT 3"/>
    <property type="match status" value="1"/>
</dbReference>
<keyword evidence="6 7" id="KW-0472">Membrane</keyword>
<dbReference type="STRING" id="1611254.A0A2G5U525"/>
<feature type="transmembrane region" description="Helical" evidence="7">
    <location>
        <begin position="5"/>
        <end position="22"/>
    </location>
</feature>
<name>A0A2G5U525_9PELO</name>
<comment type="subcellular location">
    <subcellularLocation>
        <location evidence="1 7">Endoplasmic reticulum membrane</location>
        <topology evidence="1 7">Multi-pass membrane protein</topology>
    </subcellularLocation>
</comment>
<feature type="transmembrane region" description="Helical" evidence="7">
    <location>
        <begin position="42"/>
        <end position="65"/>
    </location>
</feature>
<organism evidence="8 9">
    <name type="scientific">Caenorhabditis nigoni</name>
    <dbReference type="NCBI Taxonomy" id="1611254"/>
    <lineage>
        <taxon>Eukaryota</taxon>
        <taxon>Metazoa</taxon>
        <taxon>Ecdysozoa</taxon>
        <taxon>Nematoda</taxon>
        <taxon>Chromadorea</taxon>
        <taxon>Rhabditida</taxon>
        <taxon>Rhabditina</taxon>
        <taxon>Rhabditomorpha</taxon>
        <taxon>Rhabditoidea</taxon>
        <taxon>Rhabditidae</taxon>
        <taxon>Peloderinae</taxon>
        <taxon>Caenorhabditis</taxon>
    </lineage>
</organism>
<keyword evidence="3 7" id="KW-0812">Transmembrane</keyword>
<evidence type="ECO:0000256" key="5">
    <source>
        <dbReference type="ARBA" id="ARBA00022989"/>
    </source>
</evidence>
<evidence type="ECO:0000256" key="7">
    <source>
        <dbReference type="RuleBase" id="RU365085"/>
    </source>
</evidence>
<evidence type="ECO:0000256" key="4">
    <source>
        <dbReference type="ARBA" id="ARBA00022824"/>
    </source>
</evidence>
<dbReference type="Pfam" id="PF08285">
    <property type="entry name" value="DPM3"/>
    <property type="match status" value="1"/>
</dbReference>
<dbReference type="GO" id="GO:0033185">
    <property type="term" value="C:dolichol-phosphate-mannose synthase complex"/>
    <property type="evidence" value="ECO:0007669"/>
    <property type="project" value="TreeGrafter"/>
</dbReference>